<keyword evidence="2" id="KW-1185">Reference proteome</keyword>
<reference evidence="1" key="1">
    <citation type="journal article" date="2021" name="IMA Fungus">
        <title>Genomic characterization of three marine fungi, including Emericellopsis atlantica sp. nov. with signatures of a generalist lifestyle and marine biomass degradation.</title>
        <authorList>
            <person name="Hagestad O.C."/>
            <person name="Hou L."/>
            <person name="Andersen J.H."/>
            <person name="Hansen E.H."/>
            <person name="Altermark B."/>
            <person name="Li C."/>
            <person name="Kuhnert E."/>
            <person name="Cox R.J."/>
            <person name="Crous P.W."/>
            <person name="Spatafora J.W."/>
            <person name="Lail K."/>
            <person name="Amirebrahimi M."/>
            <person name="Lipzen A."/>
            <person name="Pangilinan J."/>
            <person name="Andreopoulos W."/>
            <person name="Hayes R.D."/>
            <person name="Ng V."/>
            <person name="Grigoriev I.V."/>
            <person name="Jackson S.A."/>
            <person name="Sutton T.D.S."/>
            <person name="Dobson A.D.W."/>
            <person name="Rama T."/>
        </authorList>
    </citation>
    <scope>NUCLEOTIDE SEQUENCE</scope>
    <source>
        <strain evidence="1">TS7</strain>
    </source>
</reference>
<dbReference type="RefSeq" id="XP_046119218.1">
    <property type="nucleotide sequence ID" value="XM_046259950.1"/>
</dbReference>
<gene>
    <name evidence="1" type="ORF">F5Z01DRAFT_46556</name>
</gene>
<evidence type="ECO:0000313" key="2">
    <source>
        <dbReference type="Proteomes" id="UP000887229"/>
    </source>
</evidence>
<protein>
    <submittedName>
        <fullName evidence="1">Uncharacterized protein</fullName>
    </submittedName>
</protein>
<dbReference type="EMBL" id="MU251251">
    <property type="protein sequence ID" value="KAG9255294.1"/>
    <property type="molecule type" value="Genomic_DNA"/>
</dbReference>
<name>A0A9P7ZNC2_9HYPO</name>
<evidence type="ECO:0000313" key="1">
    <source>
        <dbReference type="EMBL" id="KAG9255294.1"/>
    </source>
</evidence>
<comment type="caution">
    <text evidence="1">The sequence shown here is derived from an EMBL/GenBank/DDBJ whole genome shotgun (WGS) entry which is preliminary data.</text>
</comment>
<dbReference type="Proteomes" id="UP000887229">
    <property type="component" value="Unassembled WGS sequence"/>
</dbReference>
<organism evidence="1 2">
    <name type="scientific">Emericellopsis atlantica</name>
    <dbReference type="NCBI Taxonomy" id="2614577"/>
    <lineage>
        <taxon>Eukaryota</taxon>
        <taxon>Fungi</taxon>
        <taxon>Dikarya</taxon>
        <taxon>Ascomycota</taxon>
        <taxon>Pezizomycotina</taxon>
        <taxon>Sordariomycetes</taxon>
        <taxon>Hypocreomycetidae</taxon>
        <taxon>Hypocreales</taxon>
        <taxon>Bionectriaceae</taxon>
        <taxon>Emericellopsis</taxon>
    </lineage>
</organism>
<accession>A0A9P7ZNC2</accession>
<proteinExistence type="predicted"/>
<dbReference type="AlphaFoldDB" id="A0A9P7ZNC2"/>
<dbReference type="GeneID" id="70290853"/>
<sequence length="203" mass="22762">MVSLGQVSACNGMSTVRLRQNRSTSPGSSFPSSCTLFVRFSSCDRQHNHCRPLRTSMVSHQSSKHTLNTREQVLPTSHVSNDVRTAMPPPQHSGAWPATTTASTCSQEARSLPLPCHRSLFTFAITDKVHRSRLLQDLLPFSFDCLDPRPQRTPHRNTLDPIRRLPPGTQGEYHFEVQSYIGPLNKSRNPSSEFFSRSEVGFV</sequence>